<keyword evidence="3" id="KW-0597">Phosphoprotein</keyword>
<evidence type="ECO:0000256" key="3">
    <source>
        <dbReference type="PROSITE-ProRule" id="PRU00169"/>
    </source>
</evidence>
<dbReference type="Gene3D" id="3.40.50.2300">
    <property type="match status" value="1"/>
</dbReference>
<keyword evidence="9" id="KW-1185">Reference proteome</keyword>
<evidence type="ECO:0000256" key="4">
    <source>
        <dbReference type="SAM" id="Coils"/>
    </source>
</evidence>
<accession>A0ABP8KZ38</accession>
<comment type="catalytic activity">
    <reaction evidence="2">
        <text>2 GTP = 3',3'-c-di-GMP + 2 diphosphate</text>
        <dbReference type="Rhea" id="RHEA:24898"/>
        <dbReference type="ChEBI" id="CHEBI:33019"/>
        <dbReference type="ChEBI" id="CHEBI:37565"/>
        <dbReference type="ChEBI" id="CHEBI:58805"/>
        <dbReference type="EC" id="2.7.7.65"/>
    </reaction>
</comment>
<name>A0ABP8KZ38_9BURK</name>
<feature type="region of interest" description="Disordered" evidence="5">
    <location>
        <begin position="340"/>
        <end position="360"/>
    </location>
</feature>
<feature type="modified residue" description="4-aspartylphosphate" evidence="3">
    <location>
        <position position="72"/>
    </location>
</feature>
<reference evidence="9" key="1">
    <citation type="journal article" date="2019" name="Int. J. Syst. Evol. Microbiol.">
        <title>The Global Catalogue of Microorganisms (GCM) 10K type strain sequencing project: providing services to taxonomists for standard genome sequencing and annotation.</title>
        <authorList>
            <consortium name="The Broad Institute Genomics Platform"/>
            <consortium name="The Broad Institute Genome Sequencing Center for Infectious Disease"/>
            <person name="Wu L."/>
            <person name="Ma J."/>
        </authorList>
    </citation>
    <scope>NUCLEOTIDE SEQUENCE [LARGE SCALE GENOMIC DNA]</scope>
    <source>
        <strain evidence="9">JCM 31890</strain>
    </source>
</reference>
<dbReference type="Pfam" id="PF00072">
    <property type="entry name" value="Response_reg"/>
    <property type="match status" value="1"/>
</dbReference>
<organism evidence="8 9">
    <name type="scientific">Acidovorax lacteus</name>
    <dbReference type="NCBI Taxonomy" id="1924988"/>
    <lineage>
        <taxon>Bacteria</taxon>
        <taxon>Pseudomonadati</taxon>
        <taxon>Pseudomonadota</taxon>
        <taxon>Betaproteobacteria</taxon>
        <taxon>Burkholderiales</taxon>
        <taxon>Comamonadaceae</taxon>
        <taxon>Acidovorax</taxon>
    </lineage>
</organism>
<dbReference type="InterPro" id="IPR050469">
    <property type="entry name" value="Diguanylate_Cyclase"/>
</dbReference>
<sequence length="360" mass="39579">MTLTVLPDQANSADADVAHRPMTVLVVDDQDAARVALAAVLDRAGHRVLEAHNASWAMELFIRHRPDVVLLDVEMPGYNGYWLARQLRAVENGGWTPILFLSVHAGDQDLWQGIEAGGDDYLVKPVRTAVLLAKLRAMQRLMEMRQRLVSMSEELREANAQLMDLSETDALTGLVNRRGFNRRLHQALLQARRDARPLTLFLCDIDHFKAYNDEVGHVEGDACLRQVAQVLQAACQRPLDCAARYGGEEFALILPDTPKSGAMTLARTLAHLLQQRALPHPASSVSPWLTLSGGITTCVPDGTSTAESLVLRADEALYVAKTRGRNRFFSFEMQVDTLESRGAGPRAGVPRPGADAPPQP</sequence>
<evidence type="ECO:0000313" key="9">
    <source>
        <dbReference type="Proteomes" id="UP001501788"/>
    </source>
</evidence>
<dbReference type="InterPro" id="IPR000160">
    <property type="entry name" value="GGDEF_dom"/>
</dbReference>
<evidence type="ECO:0000256" key="2">
    <source>
        <dbReference type="ARBA" id="ARBA00034247"/>
    </source>
</evidence>
<keyword evidence="4" id="KW-0175">Coiled coil</keyword>
<dbReference type="SUPFAM" id="SSF55073">
    <property type="entry name" value="Nucleotide cyclase"/>
    <property type="match status" value="1"/>
</dbReference>
<feature type="domain" description="Response regulatory" evidence="6">
    <location>
        <begin position="23"/>
        <end position="139"/>
    </location>
</feature>
<dbReference type="PANTHER" id="PTHR45138:SF9">
    <property type="entry name" value="DIGUANYLATE CYCLASE DGCM-RELATED"/>
    <property type="match status" value="1"/>
</dbReference>
<evidence type="ECO:0000259" key="7">
    <source>
        <dbReference type="PROSITE" id="PS50887"/>
    </source>
</evidence>
<gene>
    <name evidence="8" type="ORF">GCM10023090_06110</name>
</gene>
<dbReference type="InterPro" id="IPR011006">
    <property type="entry name" value="CheY-like_superfamily"/>
</dbReference>
<dbReference type="EC" id="2.7.7.65" evidence="1"/>
<dbReference type="PROSITE" id="PS50887">
    <property type="entry name" value="GGDEF"/>
    <property type="match status" value="1"/>
</dbReference>
<dbReference type="InterPro" id="IPR043128">
    <property type="entry name" value="Rev_trsase/Diguanyl_cyclase"/>
</dbReference>
<feature type="domain" description="GGDEF" evidence="7">
    <location>
        <begin position="196"/>
        <end position="333"/>
    </location>
</feature>
<dbReference type="SMART" id="SM00267">
    <property type="entry name" value="GGDEF"/>
    <property type="match status" value="1"/>
</dbReference>
<dbReference type="Gene3D" id="3.30.70.270">
    <property type="match status" value="1"/>
</dbReference>
<dbReference type="SUPFAM" id="SSF52172">
    <property type="entry name" value="CheY-like"/>
    <property type="match status" value="1"/>
</dbReference>
<evidence type="ECO:0000256" key="1">
    <source>
        <dbReference type="ARBA" id="ARBA00012528"/>
    </source>
</evidence>
<dbReference type="CDD" id="cd01949">
    <property type="entry name" value="GGDEF"/>
    <property type="match status" value="1"/>
</dbReference>
<dbReference type="Pfam" id="PF00990">
    <property type="entry name" value="GGDEF"/>
    <property type="match status" value="1"/>
</dbReference>
<protein>
    <recommendedName>
        <fullName evidence="1">diguanylate cyclase</fullName>
        <ecNumber evidence="1">2.7.7.65</ecNumber>
    </recommendedName>
</protein>
<dbReference type="RefSeq" id="WP_425549537.1">
    <property type="nucleotide sequence ID" value="NZ_BAABEX010000005.1"/>
</dbReference>
<feature type="compositionally biased region" description="Low complexity" evidence="5">
    <location>
        <begin position="341"/>
        <end position="354"/>
    </location>
</feature>
<dbReference type="NCBIfam" id="TIGR00254">
    <property type="entry name" value="GGDEF"/>
    <property type="match status" value="1"/>
</dbReference>
<dbReference type="PANTHER" id="PTHR45138">
    <property type="entry name" value="REGULATORY COMPONENTS OF SENSORY TRANSDUCTION SYSTEM"/>
    <property type="match status" value="1"/>
</dbReference>
<dbReference type="InterPro" id="IPR029787">
    <property type="entry name" value="Nucleotide_cyclase"/>
</dbReference>
<evidence type="ECO:0000259" key="6">
    <source>
        <dbReference type="PROSITE" id="PS50110"/>
    </source>
</evidence>
<feature type="coiled-coil region" evidence="4">
    <location>
        <begin position="138"/>
        <end position="168"/>
    </location>
</feature>
<proteinExistence type="predicted"/>
<dbReference type="PROSITE" id="PS50110">
    <property type="entry name" value="RESPONSE_REGULATORY"/>
    <property type="match status" value="1"/>
</dbReference>
<dbReference type="EMBL" id="BAABEX010000005">
    <property type="protein sequence ID" value="GAA4419588.1"/>
    <property type="molecule type" value="Genomic_DNA"/>
</dbReference>
<evidence type="ECO:0000256" key="5">
    <source>
        <dbReference type="SAM" id="MobiDB-lite"/>
    </source>
</evidence>
<evidence type="ECO:0000313" key="8">
    <source>
        <dbReference type="EMBL" id="GAA4419588.1"/>
    </source>
</evidence>
<dbReference type="InterPro" id="IPR001789">
    <property type="entry name" value="Sig_transdc_resp-reg_receiver"/>
</dbReference>
<comment type="caution">
    <text evidence="8">The sequence shown here is derived from an EMBL/GenBank/DDBJ whole genome shotgun (WGS) entry which is preliminary data.</text>
</comment>
<dbReference type="SMART" id="SM00448">
    <property type="entry name" value="REC"/>
    <property type="match status" value="1"/>
</dbReference>
<dbReference type="Proteomes" id="UP001501788">
    <property type="component" value="Unassembled WGS sequence"/>
</dbReference>